<dbReference type="InterPro" id="IPR046336">
    <property type="entry name" value="Lon_prtase_N_sf"/>
</dbReference>
<evidence type="ECO:0000259" key="1">
    <source>
        <dbReference type="PROSITE" id="PS51787"/>
    </source>
</evidence>
<dbReference type="EMBL" id="QOQD01000013">
    <property type="protein sequence ID" value="RCL72542.1"/>
    <property type="molecule type" value="Genomic_DNA"/>
</dbReference>
<dbReference type="PANTHER" id="PTHR46732">
    <property type="entry name" value="ATP-DEPENDENT PROTEASE LA (LON) DOMAIN PROTEIN"/>
    <property type="match status" value="1"/>
</dbReference>
<feature type="domain" description="Lon N-terminal" evidence="1">
    <location>
        <begin position="15"/>
        <end position="206"/>
    </location>
</feature>
<comment type="caution">
    <text evidence="2">The sequence shown here is derived from an EMBL/GenBank/DDBJ whole genome shotgun (WGS) entry which is preliminary data.</text>
</comment>
<accession>A0A368DL20</accession>
<dbReference type="PANTHER" id="PTHR46732:SF8">
    <property type="entry name" value="ATP-DEPENDENT PROTEASE LA (LON) DOMAIN PROTEIN"/>
    <property type="match status" value="1"/>
</dbReference>
<evidence type="ECO:0000313" key="2">
    <source>
        <dbReference type="EMBL" id="RCL72542.1"/>
    </source>
</evidence>
<dbReference type="InterPro" id="IPR015947">
    <property type="entry name" value="PUA-like_sf"/>
</dbReference>
<sequence>MMIKEISLEGLPEIIRIFPLDKCVLLPKAILPLNIFEPRYLEMIEDAMKSDKYIGIIQPSISKKENSDTEEVGCLGKISTYVENDDGTLIVKLTGVCRFNINEKLDSDTAYNQMRVSYNQFKDDLKLNDPIKSIDRDKLLNVISDYLNVNDLTTDWSVITDTDTEILINAFAMLSPFSSEEKQALLEAKNIENRSEILIALSEMSIASRNDKKNNFIQ</sequence>
<dbReference type="Proteomes" id="UP000253570">
    <property type="component" value="Unassembled WGS sequence"/>
</dbReference>
<dbReference type="AlphaFoldDB" id="A0A368DL20"/>
<dbReference type="InterPro" id="IPR003111">
    <property type="entry name" value="Lon_prtase_N"/>
</dbReference>
<gene>
    <name evidence="2" type="ORF">DBW71_05310</name>
</gene>
<evidence type="ECO:0000313" key="3">
    <source>
        <dbReference type="Proteomes" id="UP000253570"/>
    </source>
</evidence>
<name>A0A368DL20_9PROT</name>
<dbReference type="SMART" id="SM00464">
    <property type="entry name" value="LON"/>
    <property type="match status" value="1"/>
</dbReference>
<protein>
    <submittedName>
        <fullName evidence="2">Peptidase S16</fullName>
    </submittedName>
</protein>
<reference evidence="2 3" key="1">
    <citation type="journal article" date="2018" name="Microbiome">
        <title>Fine metagenomic profile of the Mediterranean stratified and mixed water columns revealed by assembly and recruitment.</title>
        <authorList>
            <person name="Haro-Moreno J.M."/>
            <person name="Lopez-Perez M."/>
            <person name="De La Torre J.R."/>
            <person name="Picazo A."/>
            <person name="Camacho A."/>
            <person name="Rodriguez-Valera F."/>
        </authorList>
    </citation>
    <scope>NUCLEOTIDE SEQUENCE [LARGE SCALE GENOMIC DNA]</scope>
    <source>
        <strain evidence="2">MED-G57</strain>
    </source>
</reference>
<organism evidence="2 3">
    <name type="scientific">PS1 clade bacterium</name>
    <dbReference type="NCBI Taxonomy" id="2175152"/>
    <lineage>
        <taxon>Bacteria</taxon>
        <taxon>Pseudomonadati</taxon>
        <taxon>Pseudomonadota</taxon>
        <taxon>Alphaproteobacteria</taxon>
        <taxon>PS1 clade</taxon>
    </lineage>
</organism>
<dbReference type="SUPFAM" id="SSF88697">
    <property type="entry name" value="PUA domain-like"/>
    <property type="match status" value="1"/>
</dbReference>
<dbReference type="Pfam" id="PF02190">
    <property type="entry name" value="LON_substr_bdg"/>
    <property type="match status" value="1"/>
</dbReference>
<proteinExistence type="predicted"/>
<dbReference type="Gene3D" id="2.30.130.40">
    <property type="entry name" value="LON domain-like"/>
    <property type="match status" value="1"/>
</dbReference>
<dbReference type="PROSITE" id="PS51787">
    <property type="entry name" value="LON_N"/>
    <property type="match status" value="1"/>
</dbReference>